<dbReference type="SMART" id="SM00422">
    <property type="entry name" value="HTH_MERR"/>
    <property type="match status" value="1"/>
</dbReference>
<dbReference type="InterPro" id="IPR011256">
    <property type="entry name" value="Reg_factor_effector_dom_sf"/>
</dbReference>
<dbReference type="Gene3D" id="3.20.80.10">
    <property type="entry name" value="Regulatory factor, effector binding domain"/>
    <property type="match status" value="1"/>
</dbReference>
<dbReference type="PANTHER" id="PTHR30204:SF97">
    <property type="entry name" value="MERR FAMILY REGULATORY PROTEIN"/>
    <property type="match status" value="1"/>
</dbReference>
<dbReference type="InterPro" id="IPR009061">
    <property type="entry name" value="DNA-bd_dom_put_sf"/>
</dbReference>
<dbReference type="GO" id="GO:0003700">
    <property type="term" value="F:DNA-binding transcription factor activity"/>
    <property type="evidence" value="ECO:0007669"/>
    <property type="project" value="InterPro"/>
</dbReference>
<dbReference type="SUPFAM" id="SSF55136">
    <property type="entry name" value="Probable bacterial effector-binding domain"/>
    <property type="match status" value="1"/>
</dbReference>
<evidence type="ECO:0000313" key="5">
    <source>
        <dbReference type="Proteomes" id="UP000272400"/>
    </source>
</evidence>
<organism evidence="4 5">
    <name type="scientific">Actinocorallia herbida</name>
    <dbReference type="NCBI Taxonomy" id="58109"/>
    <lineage>
        <taxon>Bacteria</taxon>
        <taxon>Bacillati</taxon>
        <taxon>Actinomycetota</taxon>
        <taxon>Actinomycetes</taxon>
        <taxon>Streptosporangiales</taxon>
        <taxon>Thermomonosporaceae</taxon>
        <taxon>Actinocorallia</taxon>
    </lineage>
</organism>
<dbReference type="SMART" id="SM00871">
    <property type="entry name" value="AraC_E_bind"/>
    <property type="match status" value="1"/>
</dbReference>
<evidence type="ECO:0000313" key="4">
    <source>
        <dbReference type="EMBL" id="ROO89137.1"/>
    </source>
</evidence>
<dbReference type="Gene3D" id="1.10.1660.10">
    <property type="match status" value="1"/>
</dbReference>
<gene>
    <name evidence="4" type="ORF">EDD29_6824</name>
</gene>
<evidence type="ECO:0000256" key="2">
    <source>
        <dbReference type="SAM" id="MobiDB-lite"/>
    </source>
</evidence>
<protein>
    <submittedName>
        <fullName evidence="4">DNA-binding transcriptional MerR regulator</fullName>
    </submittedName>
</protein>
<name>A0A3N1D6H6_9ACTN</name>
<dbReference type="Pfam" id="PF13411">
    <property type="entry name" value="MerR_1"/>
    <property type="match status" value="1"/>
</dbReference>
<dbReference type="Proteomes" id="UP000272400">
    <property type="component" value="Unassembled WGS sequence"/>
</dbReference>
<proteinExistence type="predicted"/>
<dbReference type="InterPro" id="IPR010499">
    <property type="entry name" value="AraC_E-bd"/>
</dbReference>
<keyword evidence="5" id="KW-1185">Reference proteome</keyword>
<dbReference type="GO" id="GO:0003677">
    <property type="term" value="F:DNA binding"/>
    <property type="evidence" value="ECO:0007669"/>
    <property type="project" value="UniProtKB-KW"/>
</dbReference>
<keyword evidence="1 4" id="KW-0238">DNA-binding</keyword>
<comment type="caution">
    <text evidence="4">The sequence shown here is derived from an EMBL/GenBank/DDBJ whole genome shotgun (WGS) entry which is preliminary data.</text>
</comment>
<dbReference type="SUPFAM" id="SSF46955">
    <property type="entry name" value="Putative DNA-binding domain"/>
    <property type="match status" value="1"/>
</dbReference>
<dbReference type="Pfam" id="PF06445">
    <property type="entry name" value="GyrI-like"/>
    <property type="match status" value="1"/>
</dbReference>
<dbReference type="RefSeq" id="WP_123668284.1">
    <property type="nucleotide sequence ID" value="NZ_RJKE01000001.1"/>
</dbReference>
<dbReference type="InterPro" id="IPR000551">
    <property type="entry name" value="MerR-type_HTH_dom"/>
</dbReference>
<dbReference type="PROSITE" id="PS50937">
    <property type="entry name" value="HTH_MERR_2"/>
    <property type="match status" value="1"/>
</dbReference>
<dbReference type="PANTHER" id="PTHR30204">
    <property type="entry name" value="REDOX-CYCLING DRUG-SENSING TRANSCRIPTIONAL ACTIVATOR SOXR"/>
    <property type="match status" value="1"/>
</dbReference>
<dbReference type="InterPro" id="IPR029442">
    <property type="entry name" value="GyrI-like"/>
</dbReference>
<evidence type="ECO:0000259" key="3">
    <source>
        <dbReference type="PROSITE" id="PS50937"/>
    </source>
</evidence>
<feature type="domain" description="HTH merR-type" evidence="3">
    <location>
        <begin position="5"/>
        <end position="75"/>
    </location>
</feature>
<accession>A0A3N1D6H6</accession>
<reference evidence="4 5" key="1">
    <citation type="submission" date="2018-11" db="EMBL/GenBank/DDBJ databases">
        <title>Sequencing the genomes of 1000 actinobacteria strains.</title>
        <authorList>
            <person name="Klenk H.-P."/>
        </authorList>
    </citation>
    <scope>NUCLEOTIDE SEQUENCE [LARGE SCALE GENOMIC DNA]</scope>
    <source>
        <strain evidence="4 5">DSM 44254</strain>
    </source>
</reference>
<feature type="region of interest" description="Disordered" evidence="2">
    <location>
        <begin position="258"/>
        <end position="277"/>
    </location>
</feature>
<dbReference type="AlphaFoldDB" id="A0A3N1D6H6"/>
<dbReference type="InterPro" id="IPR047057">
    <property type="entry name" value="MerR_fam"/>
</dbReference>
<dbReference type="EMBL" id="RJKE01000001">
    <property type="protein sequence ID" value="ROO89137.1"/>
    <property type="molecule type" value="Genomic_DNA"/>
</dbReference>
<evidence type="ECO:0000256" key="1">
    <source>
        <dbReference type="ARBA" id="ARBA00023125"/>
    </source>
</evidence>
<dbReference type="OrthoDB" id="7849865at2"/>
<sequence length="277" mass="29499">MPEDLLTIGRFALLCRLSVKRLRHYADLGLLPPDRVDAATGYRYYASDRVPDALTIALLRDLDVPLPAIAAVLAAAGDERARLLGAARDRVAARIERDRARLAVLDRLAEGRTPAYEVALADVPALRLTAVRARYSAADLGKGVGECVAALFAALAGGPWTAPLHGVFPLDLAEPAAVAVGVRADRDPPGTVPLALPAATVVRTLHRGPYTEIPLAYHALLAWAGERGLAAHGHAREEYLVGPDEAEPADLLTRVALPVGPRPKTPADEITTDLEKR</sequence>